<sequence>MGPLCCNESVHFNPYGGAAAQVAAALVNASTCAAAELLTLIRTEGMTLTSLTEEEATETAIWAQRLRPVFEETDPATRADLVNTLLDDSACRPYISRHDGLPPHLHYASENAGSVSRIRAYTAGGLAHLVCDAPDRIGHCASPGCATVYVDTSRNGRRRFCSTRCATRVHVAQHRDRQRV</sequence>
<evidence type="ECO:0000313" key="2">
    <source>
        <dbReference type="EMBL" id="SFB54487.1"/>
    </source>
</evidence>
<evidence type="ECO:0000259" key="1">
    <source>
        <dbReference type="Pfam" id="PF11706"/>
    </source>
</evidence>
<proteinExistence type="predicted"/>
<dbReference type="SUPFAM" id="SSF160904">
    <property type="entry name" value="Jann2411-like"/>
    <property type="match status" value="1"/>
</dbReference>
<dbReference type="PANTHER" id="PTHR35525:SF3">
    <property type="entry name" value="BLL6575 PROTEIN"/>
    <property type="match status" value="1"/>
</dbReference>
<dbReference type="PANTHER" id="PTHR35525">
    <property type="entry name" value="BLL6575 PROTEIN"/>
    <property type="match status" value="1"/>
</dbReference>
<dbReference type="InterPro" id="IPR023286">
    <property type="entry name" value="ABATE_dom_sf"/>
</dbReference>
<dbReference type="AlphaFoldDB" id="A0A1I1BWH8"/>
<keyword evidence="3" id="KW-1185">Reference proteome</keyword>
<name>A0A1I1BWH8_9PSEU</name>
<dbReference type="InterPro" id="IPR010852">
    <property type="entry name" value="ABATE"/>
</dbReference>
<dbReference type="EMBL" id="FOKG01000018">
    <property type="protein sequence ID" value="SFB54487.1"/>
    <property type="molecule type" value="Genomic_DNA"/>
</dbReference>
<evidence type="ECO:0000313" key="3">
    <source>
        <dbReference type="Proteomes" id="UP000243799"/>
    </source>
</evidence>
<dbReference type="Gene3D" id="1.10.3300.10">
    <property type="entry name" value="Jann2411-like domain"/>
    <property type="match status" value="1"/>
</dbReference>
<reference evidence="3" key="1">
    <citation type="submission" date="2016-10" db="EMBL/GenBank/DDBJ databases">
        <authorList>
            <person name="Varghese N."/>
            <person name="Submissions S."/>
        </authorList>
    </citation>
    <scope>NUCLEOTIDE SEQUENCE [LARGE SCALE GENOMIC DNA]</scope>
    <source>
        <strain evidence="3">CGMCC 4.3568</strain>
    </source>
</reference>
<dbReference type="Proteomes" id="UP000243799">
    <property type="component" value="Unassembled WGS sequence"/>
</dbReference>
<organism evidence="2 3">
    <name type="scientific">Amycolatopsis marina</name>
    <dbReference type="NCBI Taxonomy" id="490629"/>
    <lineage>
        <taxon>Bacteria</taxon>
        <taxon>Bacillati</taxon>
        <taxon>Actinomycetota</taxon>
        <taxon>Actinomycetes</taxon>
        <taxon>Pseudonocardiales</taxon>
        <taxon>Pseudonocardiaceae</taxon>
        <taxon>Amycolatopsis</taxon>
    </lineage>
</organism>
<accession>A0A1I1BWH8</accession>
<gene>
    <name evidence="2" type="ORF">SAMN05216266_11831</name>
</gene>
<dbReference type="Pfam" id="PF11706">
    <property type="entry name" value="zf-CGNR"/>
    <property type="match status" value="1"/>
</dbReference>
<dbReference type="InterPro" id="IPR021005">
    <property type="entry name" value="Znf_CGNR"/>
</dbReference>
<protein>
    <submittedName>
        <fullName evidence="2">CGNR zinc finger domain-containing protein</fullName>
    </submittedName>
</protein>
<dbReference type="STRING" id="490629.SAMN05216266_11831"/>
<feature type="domain" description="Zinc finger CGNR" evidence="1">
    <location>
        <begin position="136"/>
        <end position="178"/>
    </location>
</feature>